<keyword evidence="1" id="KW-1133">Transmembrane helix</keyword>
<name>A0A419SQH0_9BACL</name>
<dbReference type="Proteomes" id="UP000284219">
    <property type="component" value="Unassembled WGS sequence"/>
</dbReference>
<accession>A0A419SQH0</accession>
<proteinExistence type="predicted"/>
<dbReference type="EMBL" id="MCHY01000002">
    <property type="protein sequence ID" value="RKD26701.1"/>
    <property type="molecule type" value="Genomic_DNA"/>
</dbReference>
<dbReference type="AlphaFoldDB" id="A0A419SQH0"/>
<keyword evidence="3" id="KW-1185">Reference proteome</keyword>
<protein>
    <submittedName>
        <fullName evidence="2">Uncharacterized protein</fullName>
    </submittedName>
</protein>
<feature type="transmembrane region" description="Helical" evidence="1">
    <location>
        <begin position="7"/>
        <end position="38"/>
    </location>
</feature>
<keyword evidence="1" id="KW-0472">Membrane</keyword>
<reference evidence="2 3" key="1">
    <citation type="submission" date="2016-08" db="EMBL/GenBank/DDBJ databases">
        <title>Novel Firmicute Genomes.</title>
        <authorList>
            <person name="Poppleton D.I."/>
            <person name="Gribaldo S."/>
        </authorList>
    </citation>
    <scope>NUCLEOTIDE SEQUENCE [LARGE SCALE GENOMIC DNA]</scope>
    <source>
        <strain evidence="2 3">RAOx-1</strain>
    </source>
</reference>
<keyword evidence="1" id="KW-0812">Transmembrane</keyword>
<organism evidence="2 3">
    <name type="scientific">Ammoniphilus oxalaticus</name>
    <dbReference type="NCBI Taxonomy" id="66863"/>
    <lineage>
        <taxon>Bacteria</taxon>
        <taxon>Bacillati</taxon>
        <taxon>Bacillota</taxon>
        <taxon>Bacilli</taxon>
        <taxon>Bacillales</taxon>
        <taxon>Paenibacillaceae</taxon>
        <taxon>Aneurinibacillus group</taxon>
        <taxon>Ammoniphilus</taxon>
    </lineage>
</organism>
<dbReference type="RefSeq" id="WP_120187981.1">
    <property type="nucleotide sequence ID" value="NZ_MCHY01000002.1"/>
</dbReference>
<comment type="caution">
    <text evidence="2">The sequence shown here is derived from an EMBL/GenBank/DDBJ whole genome shotgun (WGS) entry which is preliminary data.</text>
</comment>
<evidence type="ECO:0000256" key="1">
    <source>
        <dbReference type="SAM" id="Phobius"/>
    </source>
</evidence>
<evidence type="ECO:0000313" key="2">
    <source>
        <dbReference type="EMBL" id="RKD26701.1"/>
    </source>
</evidence>
<gene>
    <name evidence="2" type="ORF">BEP19_15970</name>
</gene>
<evidence type="ECO:0000313" key="3">
    <source>
        <dbReference type="Proteomes" id="UP000284219"/>
    </source>
</evidence>
<sequence length="66" mass="7911">MKKYIGAIILLVLSPLLLSLIIVYGFFHGVSVMVLWFYDFIYWPIYELAGNPFDQRGQWKWNRIKK</sequence>